<dbReference type="RefSeq" id="WP_301756706.1">
    <property type="nucleotide sequence ID" value="NZ_JAUJSQ010000011.1"/>
</dbReference>
<keyword evidence="3" id="KW-1185">Reference proteome</keyword>
<keyword evidence="1" id="KW-1133">Transmembrane helix</keyword>
<accession>A0ABT8PHJ0</accession>
<reference evidence="2" key="1">
    <citation type="submission" date="2023-07" db="EMBL/GenBank/DDBJ databases">
        <title>A collection of bacterial strains from the Burkholderia cepacia Research Laboratory and Repository.</title>
        <authorList>
            <person name="Lipuma J."/>
            <person name="Spilker T."/>
            <person name="Caverly L."/>
        </authorList>
    </citation>
    <scope>NUCLEOTIDE SEQUENCE</scope>
    <source>
        <strain evidence="2">AU42020</strain>
    </source>
</reference>
<evidence type="ECO:0000256" key="1">
    <source>
        <dbReference type="SAM" id="Phobius"/>
    </source>
</evidence>
<evidence type="ECO:0000313" key="3">
    <source>
        <dbReference type="Proteomes" id="UP001171606"/>
    </source>
</evidence>
<name>A0ABT8PHJ0_9BURK</name>
<keyword evidence="1" id="KW-0812">Transmembrane</keyword>
<dbReference type="EMBL" id="JAUJSQ010000011">
    <property type="protein sequence ID" value="MDN7934601.1"/>
    <property type="molecule type" value="Genomic_DNA"/>
</dbReference>
<comment type="caution">
    <text evidence="2">The sequence shown here is derived from an EMBL/GenBank/DDBJ whole genome shotgun (WGS) entry which is preliminary data.</text>
</comment>
<dbReference type="Proteomes" id="UP001171606">
    <property type="component" value="Unassembled WGS sequence"/>
</dbReference>
<organism evidence="2 3">
    <name type="scientific">Burkholderia metallica</name>
    <dbReference type="NCBI Taxonomy" id="488729"/>
    <lineage>
        <taxon>Bacteria</taxon>
        <taxon>Pseudomonadati</taxon>
        <taxon>Pseudomonadota</taxon>
        <taxon>Betaproteobacteria</taxon>
        <taxon>Burkholderiales</taxon>
        <taxon>Burkholderiaceae</taxon>
        <taxon>Burkholderia</taxon>
        <taxon>Burkholderia cepacia complex</taxon>
    </lineage>
</organism>
<proteinExistence type="predicted"/>
<gene>
    <name evidence="2" type="ORF">QZM52_25255</name>
</gene>
<keyword evidence="1" id="KW-0472">Membrane</keyword>
<protein>
    <submittedName>
        <fullName evidence="2">Uncharacterized protein</fullName>
    </submittedName>
</protein>
<evidence type="ECO:0000313" key="2">
    <source>
        <dbReference type="EMBL" id="MDN7934601.1"/>
    </source>
</evidence>
<feature type="transmembrane region" description="Helical" evidence="1">
    <location>
        <begin position="35"/>
        <end position="61"/>
    </location>
</feature>
<sequence length="64" mass="6222">MKSSLFLALLLVAGAVGLGVTGLMVSQGDSHVASILPAAVFYTGACIAFVGALASLIAAVCGRA</sequence>